<evidence type="ECO:0000256" key="1">
    <source>
        <dbReference type="SAM" id="MobiDB-lite"/>
    </source>
</evidence>
<proteinExistence type="predicted"/>
<feature type="non-terminal residue" evidence="2">
    <location>
        <position position="1"/>
    </location>
</feature>
<accession>A0AAQ4DVJ0</accession>
<name>A0AAQ4DVJ0_AMBAM</name>
<gene>
    <name evidence="2" type="ORF">V5799_006735</name>
</gene>
<comment type="caution">
    <text evidence="2">The sequence shown here is derived from an EMBL/GenBank/DDBJ whole genome shotgun (WGS) entry which is preliminary data.</text>
</comment>
<evidence type="ECO:0000313" key="3">
    <source>
        <dbReference type="Proteomes" id="UP001321473"/>
    </source>
</evidence>
<evidence type="ECO:0000313" key="2">
    <source>
        <dbReference type="EMBL" id="KAK8766480.1"/>
    </source>
</evidence>
<dbReference type="AlphaFoldDB" id="A0AAQ4DVJ0"/>
<keyword evidence="3" id="KW-1185">Reference proteome</keyword>
<protein>
    <submittedName>
        <fullName evidence="2">Uncharacterized protein</fullName>
    </submittedName>
</protein>
<dbReference type="Gene3D" id="3.30.40.10">
    <property type="entry name" value="Zinc/RING finger domain, C3HC4 (zinc finger)"/>
    <property type="match status" value="1"/>
</dbReference>
<dbReference type="InterPro" id="IPR013083">
    <property type="entry name" value="Znf_RING/FYVE/PHD"/>
</dbReference>
<organism evidence="2 3">
    <name type="scientific">Amblyomma americanum</name>
    <name type="common">Lone star tick</name>
    <dbReference type="NCBI Taxonomy" id="6943"/>
    <lineage>
        <taxon>Eukaryota</taxon>
        <taxon>Metazoa</taxon>
        <taxon>Ecdysozoa</taxon>
        <taxon>Arthropoda</taxon>
        <taxon>Chelicerata</taxon>
        <taxon>Arachnida</taxon>
        <taxon>Acari</taxon>
        <taxon>Parasitiformes</taxon>
        <taxon>Ixodida</taxon>
        <taxon>Ixodoidea</taxon>
        <taxon>Ixodidae</taxon>
        <taxon>Amblyomminae</taxon>
        <taxon>Amblyomma</taxon>
    </lineage>
</organism>
<feature type="region of interest" description="Disordered" evidence="1">
    <location>
        <begin position="165"/>
        <end position="184"/>
    </location>
</feature>
<reference evidence="2 3" key="1">
    <citation type="journal article" date="2023" name="Arcadia Sci">
        <title>De novo assembly of a long-read Amblyomma americanum tick genome.</title>
        <authorList>
            <person name="Chou S."/>
            <person name="Poskanzer K.E."/>
            <person name="Rollins M."/>
            <person name="Thuy-Boun P.S."/>
        </authorList>
    </citation>
    <scope>NUCLEOTIDE SEQUENCE [LARGE SCALE GENOMIC DNA]</scope>
    <source>
        <strain evidence="2">F_SG_1</strain>
        <tissue evidence="2">Salivary glands</tissue>
    </source>
</reference>
<dbReference type="Proteomes" id="UP001321473">
    <property type="component" value="Unassembled WGS sequence"/>
</dbReference>
<sequence length="254" mass="28504">SSCRTAPMVLQRLGVKDVAGTFGEELVLFLTPVPETLLCSECTSLAEEMRSDSKGHVFCNPCLRKLDKGGCFRCRRDGATELIHKLQNEHLATCPAIPMACCFRELGCSFQGTKALHAEHLKSENHMELLAKALIELKNPHQQNKILSAEVKDLKRRLNALQNHIRKKHPELLKKNGDDDDGRTKRKMLFDKIRNINQLPSEETRAPAVTSTDKMCYDATPMRAALYELTLQNDKETPCVDKTATIEAFAVECP</sequence>
<dbReference type="SUPFAM" id="SSF57850">
    <property type="entry name" value="RING/U-box"/>
    <property type="match status" value="1"/>
</dbReference>
<dbReference type="EMBL" id="JARKHS020026296">
    <property type="protein sequence ID" value="KAK8766480.1"/>
    <property type="molecule type" value="Genomic_DNA"/>
</dbReference>